<gene>
    <name evidence="1" type="ORF">NNX28_16640</name>
</gene>
<organism evidence="1 2">
    <name type="scientific">Arthrobacter jinronghuae</name>
    <dbReference type="NCBI Taxonomy" id="2964609"/>
    <lineage>
        <taxon>Bacteria</taxon>
        <taxon>Bacillati</taxon>
        <taxon>Actinomycetota</taxon>
        <taxon>Actinomycetes</taxon>
        <taxon>Micrococcales</taxon>
        <taxon>Micrococcaceae</taxon>
        <taxon>Arthrobacter</taxon>
    </lineage>
</organism>
<keyword evidence="2" id="KW-1185">Reference proteome</keyword>
<evidence type="ECO:0008006" key="3">
    <source>
        <dbReference type="Google" id="ProtNLM"/>
    </source>
</evidence>
<reference evidence="1 2" key="1">
    <citation type="submission" date="2022-07" db="EMBL/GenBank/DDBJ databases">
        <title>Novel species in genus Arthrobacter.</title>
        <authorList>
            <person name="Liu Y."/>
        </authorList>
    </citation>
    <scope>NUCLEOTIDE SEQUENCE [LARGE SCALE GENOMIC DNA]</scope>
    <source>
        <strain evidence="2">zg-Y859</strain>
    </source>
</reference>
<comment type="caution">
    <text evidence="1">The sequence shown here is derived from an EMBL/GenBank/DDBJ whole genome shotgun (WGS) entry which is preliminary data.</text>
</comment>
<dbReference type="RefSeq" id="WP_255866567.1">
    <property type="nucleotide sequence ID" value="NZ_CP104263.1"/>
</dbReference>
<dbReference type="EMBL" id="JANFLP010000019">
    <property type="protein sequence ID" value="MCQ1951549.1"/>
    <property type="molecule type" value="Genomic_DNA"/>
</dbReference>
<dbReference type="Proteomes" id="UP001206924">
    <property type="component" value="Unassembled WGS sequence"/>
</dbReference>
<name>A0ABT1NYF7_9MICC</name>
<evidence type="ECO:0000313" key="1">
    <source>
        <dbReference type="EMBL" id="MCQ1951549.1"/>
    </source>
</evidence>
<proteinExistence type="predicted"/>
<sequence>MDPELIFTADAEAHGTDRRALASNCRSGQLIRLRHGVYMQADEWQGLSPWEQQRVRIRAAVEQGHGQRVLIQQSAAVMWGLPVIGNSAEVLLLAVPPIHGQRRGGLHWVERQLLEPLTALEDVPLTSRAQTVLDMAAYLPFEHAVPAMDHVLRPDPVHGLPPLGKERLRETATNLPSQVKRLRARQVIDFADARSESAGESYSRAVIHRHRFLPPELQQQFNTSAGRFRVDFYWREQRLVGEFDGAVKYGRGDAALAPSWDTLRQEKRREDAIRATGVSFVRWSWDDVSRQPQHPESLVQRLVRAGLPRARRR</sequence>
<evidence type="ECO:0000313" key="2">
    <source>
        <dbReference type="Proteomes" id="UP001206924"/>
    </source>
</evidence>
<accession>A0ABT1NYF7</accession>
<protein>
    <recommendedName>
        <fullName evidence="3">Transcriptional regulator, AbiEi antitoxin, Type IV TA system</fullName>
    </recommendedName>
</protein>